<evidence type="ECO:0008006" key="3">
    <source>
        <dbReference type="Google" id="ProtNLM"/>
    </source>
</evidence>
<sequence length="121" mass="14011">MTKVRISQMTFGESEFVRGNKVWRAESLYLFAQAKGYEVRDLPLWAVDLTDHPFPADNLSQFIFQCKRVQDCSLNYPIILDDCGQIADGYHRLCKAILEGRETIKAIRLEEMPAPDRIEEE</sequence>
<dbReference type="GeneID" id="82890913"/>
<dbReference type="RefSeq" id="WP_147524789.1">
    <property type="nucleotide sequence ID" value="NZ_CAPH01000015.1"/>
</dbReference>
<accession>A0ABY5V3C8</accession>
<name>A0ABY5V3C8_9BACT</name>
<gene>
    <name evidence="1" type="ORF">NQ491_04225</name>
</gene>
<dbReference type="Proteomes" id="UP001059295">
    <property type="component" value="Chromosome"/>
</dbReference>
<organism evidence="1 2">
    <name type="scientific">Alistipes ihumii AP11</name>
    <dbReference type="NCBI Taxonomy" id="1211813"/>
    <lineage>
        <taxon>Bacteria</taxon>
        <taxon>Pseudomonadati</taxon>
        <taxon>Bacteroidota</taxon>
        <taxon>Bacteroidia</taxon>
        <taxon>Bacteroidales</taxon>
        <taxon>Rikenellaceae</taxon>
        <taxon>Alistipes</taxon>
    </lineage>
</organism>
<evidence type="ECO:0000313" key="1">
    <source>
        <dbReference type="EMBL" id="UWN57991.1"/>
    </source>
</evidence>
<evidence type="ECO:0000313" key="2">
    <source>
        <dbReference type="Proteomes" id="UP001059295"/>
    </source>
</evidence>
<reference evidence="1" key="1">
    <citation type="journal article" date="2022" name="Cell">
        <title>Design, construction, and in vivo augmentation of a complex gut microbiome.</title>
        <authorList>
            <person name="Cheng A.G."/>
            <person name="Ho P.Y."/>
            <person name="Aranda-Diaz A."/>
            <person name="Jain S."/>
            <person name="Yu F.B."/>
            <person name="Meng X."/>
            <person name="Wang M."/>
            <person name="Iakiviak M."/>
            <person name="Nagashima K."/>
            <person name="Zhao A."/>
            <person name="Murugkar P."/>
            <person name="Patil A."/>
            <person name="Atabakhsh K."/>
            <person name="Weakley A."/>
            <person name="Yan J."/>
            <person name="Brumbaugh A.R."/>
            <person name="Higginbottom S."/>
            <person name="Dimas A."/>
            <person name="Shiver A.L."/>
            <person name="Deutschbauer A."/>
            <person name="Neff N."/>
            <person name="Sonnenburg J.L."/>
            <person name="Huang K.C."/>
            <person name="Fischbach M.A."/>
        </authorList>
    </citation>
    <scope>NUCLEOTIDE SEQUENCE</scope>
    <source>
        <strain evidence="1">AP11</strain>
    </source>
</reference>
<protein>
    <recommendedName>
        <fullName evidence="3">Chromosome partitioning protein ParB</fullName>
    </recommendedName>
</protein>
<keyword evidence="2" id="KW-1185">Reference proteome</keyword>
<dbReference type="EMBL" id="CP102294">
    <property type="protein sequence ID" value="UWN57991.1"/>
    <property type="molecule type" value="Genomic_DNA"/>
</dbReference>
<proteinExistence type="predicted"/>